<sequence>MKINAKLFYFIPFLTERIHGQFPNTTRVVGDRKLLFLIASSKTIRSINDPNDRATVVQNSSEGYRYKSSTSTQPNKSGRILAQVDTANPPLLPPPIEFFSGRVYLFEITHSVQVDTSRKVFAVFTLYSSLCYTSPYSASPRTLTPTNIPSK</sequence>
<evidence type="ECO:0000313" key="1">
    <source>
        <dbReference type="EMBL" id="CAF2066735.1"/>
    </source>
</evidence>
<organism evidence="2 5">
    <name type="scientific">Rotaria magnacalcarata</name>
    <dbReference type="NCBI Taxonomy" id="392030"/>
    <lineage>
        <taxon>Eukaryota</taxon>
        <taxon>Metazoa</taxon>
        <taxon>Spiralia</taxon>
        <taxon>Gnathifera</taxon>
        <taxon>Rotifera</taxon>
        <taxon>Eurotatoria</taxon>
        <taxon>Bdelloidea</taxon>
        <taxon>Philodinida</taxon>
        <taxon>Philodinidae</taxon>
        <taxon>Rotaria</taxon>
    </lineage>
</organism>
<evidence type="ECO:0000313" key="4">
    <source>
        <dbReference type="EMBL" id="CAF4248936.1"/>
    </source>
</evidence>
<dbReference type="Proteomes" id="UP000663887">
    <property type="component" value="Unassembled WGS sequence"/>
</dbReference>
<evidence type="ECO:0000313" key="3">
    <source>
        <dbReference type="EMBL" id="CAF4167844.1"/>
    </source>
</evidence>
<dbReference type="Proteomes" id="UP000663842">
    <property type="component" value="Unassembled WGS sequence"/>
</dbReference>
<evidence type="ECO:0000313" key="5">
    <source>
        <dbReference type="Proteomes" id="UP000663856"/>
    </source>
</evidence>
<dbReference type="AlphaFoldDB" id="A0A816WMN2"/>
<gene>
    <name evidence="3" type="ORF">OVN521_LOCUS24525</name>
    <name evidence="4" type="ORF">UXM345_LOCUS30615</name>
    <name evidence="2" type="ORF">WKI299_LOCUS27489</name>
    <name evidence="1" type="ORF">XDN619_LOCUS11728</name>
</gene>
<accession>A0A816WMN2</accession>
<dbReference type="EMBL" id="CAJOBG010005852">
    <property type="protein sequence ID" value="CAF4167844.1"/>
    <property type="molecule type" value="Genomic_DNA"/>
</dbReference>
<comment type="caution">
    <text evidence="2">The sequence shown here is derived from an EMBL/GenBank/DDBJ whole genome shotgun (WGS) entry which is preliminary data.</text>
</comment>
<dbReference type="EMBL" id="CAJNRF010012010">
    <property type="protein sequence ID" value="CAF2136742.1"/>
    <property type="molecule type" value="Genomic_DNA"/>
</dbReference>
<protein>
    <submittedName>
        <fullName evidence="2">Uncharacterized protein</fullName>
    </submittedName>
</protein>
<dbReference type="Proteomes" id="UP000663866">
    <property type="component" value="Unassembled WGS sequence"/>
</dbReference>
<dbReference type="EMBL" id="CAJOBF010008131">
    <property type="protein sequence ID" value="CAF4248936.1"/>
    <property type="molecule type" value="Genomic_DNA"/>
</dbReference>
<evidence type="ECO:0000313" key="6">
    <source>
        <dbReference type="Proteomes" id="UP000663866"/>
    </source>
</evidence>
<name>A0A816WMN2_9BILA</name>
<reference evidence="2" key="1">
    <citation type="submission" date="2021-02" db="EMBL/GenBank/DDBJ databases">
        <authorList>
            <person name="Nowell W R."/>
        </authorList>
    </citation>
    <scope>NUCLEOTIDE SEQUENCE</scope>
</reference>
<dbReference type="Proteomes" id="UP000663856">
    <property type="component" value="Unassembled WGS sequence"/>
</dbReference>
<evidence type="ECO:0000313" key="2">
    <source>
        <dbReference type="EMBL" id="CAF2136742.1"/>
    </source>
</evidence>
<keyword evidence="6" id="KW-1185">Reference proteome</keyword>
<proteinExistence type="predicted"/>
<dbReference type="EMBL" id="CAJNRG010004505">
    <property type="protein sequence ID" value="CAF2066735.1"/>
    <property type="molecule type" value="Genomic_DNA"/>
</dbReference>